<evidence type="ECO:0000256" key="8">
    <source>
        <dbReference type="ARBA" id="ARBA00022989"/>
    </source>
</evidence>
<keyword evidence="4" id="KW-0608">Pigment</keyword>
<keyword evidence="13" id="KW-1185">Reference proteome</keyword>
<dbReference type="PROSITE" id="PS50893">
    <property type="entry name" value="ABC_TRANSPORTER_2"/>
    <property type="match status" value="1"/>
</dbReference>
<keyword evidence="8" id="KW-1133">Transmembrane helix</keyword>
<keyword evidence="9" id="KW-0472">Membrane</keyword>
<dbReference type="Pfam" id="PF00005">
    <property type="entry name" value="ABC_tran"/>
    <property type="match status" value="1"/>
</dbReference>
<dbReference type="InterPro" id="IPR017871">
    <property type="entry name" value="ABC_transporter-like_CS"/>
</dbReference>
<name>A0AAN7VFS0_9COLE</name>
<keyword evidence="6" id="KW-0547">Nucleotide-binding</keyword>
<dbReference type="PROSITE" id="PS00211">
    <property type="entry name" value="ABC_TRANSPORTER_1"/>
    <property type="match status" value="1"/>
</dbReference>
<evidence type="ECO:0000256" key="9">
    <source>
        <dbReference type="ARBA" id="ARBA00023136"/>
    </source>
</evidence>
<dbReference type="GO" id="GO:0030659">
    <property type="term" value="C:cytoplasmic vesicle membrane"/>
    <property type="evidence" value="ECO:0007669"/>
    <property type="project" value="TreeGrafter"/>
</dbReference>
<dbReference type="GO" id="GO:0005524">
    <property type="term" value="F:ATP binding"/>
    <property type="evidence" value="ECO:0007669"/>
    <property type="project" value="UniProtKB-KW"/>
</dbReference>
<dbReference type="EMBL" id="JAVRBK010000004">
    <property type="protein sequence ID" value="KAK5645429.1"/>
    <property type="molecule type" value="Genomic_DNA"/>
</dbReference>
<dbReference type="Gene3D" id="3.40.50.300">
    <property type="entry name" value="P-loop containing nucleotide triphosphate hydrolases"/>
    <property type="match status" value="1"/>
</dbReference>
<dbReference type="InterPro" id="IPR003439">
    <property type="entry name" value="ABC_transporter-like_ATP-bd"/>
</dbReference>
<dbReference type="Proteomes" id="UP001329430">
    <property type="component" value="Chromosome 4"/>
</dbReference>
<dbReference type="InterPro" id="IPR027417">
    <property type="entry name" value="P-loop_NTPase"/>
</dbReference>
<comment type="similarity">
    <text evidence="2">Belongs to the ABC transporter superfamily. ABCG family. Eye pigment precursor importer (TC 3.A.1.204) subfamily.</text>
</comment>
<dbReference type="SUPFAM" id="SSF52540">
    <property type="entry name" value="P-loop containing nucleoside triphosphate hydrolases"/>
    <property type="match status" value="1"/>
</dbReference>
<comment type="subcellular location">
    <subcellularLocation>
        <location evidence="1">Membrane</location>
        <topology evidence="1">Multi-pass membrane protein</topology>
    </subcellularLocation>
</comment>
<dbReference type="GO" id="GO:0016887">
    <property type="term" value="F:ATP hydrolysis activity"/>
    <property type="evidence" value="ECO:0007669"/>
    <property type="project" value="InterPro"/>
</dbReference>
<dbReference type="GO" id="GO:0031409">
    <property type="term" value="F:pigment binding"/>
    <property type="evidence" value="ECO:0007669"/>
    <property type="project" value="UniProtKB-KW"/>
</dbReference>
<feature type="domain" description="ABC transporter" evidence="11">
    <location>
        <begin position="61"/>
        <end position="307"/>
    </location>
</feature>
<evidence type="ECO:0000256" key="2">
    <source>
        <dbReference type="ARBA" id="ARBA00005814"/>
    </source>
</evidence>
<dbReference type="AlphaFoldDB" id="A0AAN7VFS0"/>
<organism evidence="12 13">
    <name type="scientific">Pyrocoelia pectoralis</name>
    <dbReference type="NCBI Taxonomy" id="417401"/>
    <lineage>
        <taxon>Eukaryota</taxon>
        <taxon>Metazoa</taxon>
        <taxon>Ecdysozoa</taxon>
        <taxon>Arthropoda</taxon>
        <taxon>Hexapoda</taxon>
        <taxon>Insecta</taxon>
        <taxon>Pterygota</taxon>
        <taxon>Neoptera</taxon>
        <taxon>Endopterygota</taxon>
        <taxon>Coleoptera</taxon>
        <taxon>Polyphaga</taxon>
        <taxon>Elateriformia</taxon>
        <taxon>Elateroidea</taxon>
        <taxon>Lampyridae</taxon>
        <taxon>Lampyrinae</taxon>
        <taxon>Pyrocoelia</taxon>
    </lineage>
</organism>
<dbReference type="FunFam" id="3.40.50.300:FF:001225">
    <property type="entry name" value="ATP-binding cassette sub-family G member"/>
    <property type="match status" value="1"/>
</dbReference>
<dbReference type="PANTHER" id="PTHR48041">
    <property type="entry name" value="ABC TRANSPORTER G FAMILY MEMBER 28"/>
    <property type="match status" value="1"/>
</dbReference>
<evidence type="ECO:0000256" key="7">
    <source>
        <dbReference type="ARBA" id="ARBA00022840"/>
    </source>
</evidence>
<dbReference type="InterPro" id="IPR043926">
    <property type="entry name" value="ABCG_dom"/>
</dbReference>
<keyword evidence="3" id="KW-0813">Transport</keyword>
<comment type="caution">
    <text evidence="12">The sequence shown here is derived from an EMBL/GenBank/DDBJ whole genome shotgun (WGS) entry which is preliminary data.</text>
</comment>
<protein>
    <recommendedName>
        <fullName evidence="10">Protein white</fullName>
    </recommendedName>
</protein>
<dbReference type="InterPro" id="IPR003593">
    <property type="entry name" value="AAA+_ATPase"/>
</dbReference>
<evidence type="ECO:0000313" key="12">
    <source>
        <dbReference type="EMBL" id="KAK5645429.1"/>
    </source>
</evidence>
<evidence type="ECO:0000256" key="10">
    <source>
        <dbReference type="ARBA" id="ARBA00039188"/>
    </source>
</evidence>
<evidence type="ECO:0000259" key="11">
    <source>
        <dbReference type="PROSITE" id="PS50893"/>
    </source>
</evidence>
<keyword evidence="5" id="KW-0812">Transmembrane</keyword>
<dbReference type="SMART" id="SM00382">
    <property type="entry name" value="AAA"/>
    <property type="match status" value="1"/>
</dbReference>
<dbReference type="GO" id="GO:0140359">
    <property type="term" value="F:ABC-type transporter activity"/>
    <property type="evidence" value="ECO:0007669"/>
    <property type="project" value="InterPro"/>
</dbReference>
<accession>A0AAN7VFS0</accession>
<gene>
    <name evidence="12" type="ORF">RI129_006729</name>
</gene>
<evidence type="ECO:0000256" key="1">
    <source>
        <dbReference type="ARBA" id="ARBA00004141"/>
    </source>
</evidence>
<proteinExistence type="inferred from homology"/>
<sequence>MMSKNLDEKEPLISLSQHRTYNINKNSNEKNSIKTIADSERITYTWSCINVFAPTSAERSGRFFDFVQENTRPKPQGKQILKNVSGIAHPGELLAIMGSSGAGKTTLMDVLTSRSSASLAITGSRCVNGIPITSDELISKMAYVQQEDLFIGTLTVKEHLIFQALLRMDKHVSYQHRMDRVQEVITELGLTKCENTLIGIRGRIRGISGGEMKRLSFAAEVITNPPLMFCDEPTSGLDSYMASNIIQVLRRLAELGKTMVCTIHQPSSQLYTMFDKILLVAEGRVAFLGVPREAEIFFASVNIPCPTNYNPADHLVQSLAIVPGKEESCKEIVGWICDEFERSDNGKKLAIETAAGVGIHQL</sequence>
<evidence type="ECO:0000256" key="5">
    <source>
        <dbReference type="ARBA" id="ARBA00022692"/>
    </source>
</evidence>
<evidence type="ECO:0000256" key="6">
    <source>
        <dbReference type="ARBA" id="ARBA00022741"/>
    </source>
</evidence>
<dbReference type="InterPro" id="IPR050352">
    <property type="entry name" value="ABCG_transporters"/>
</dbReference>
<evidence type="ECO:0000313" key="13">
    <source>
        <dbReference type="Proteomes" id="UP001329430"/>
    </source>
</evidence>
<dbReference type="PANTHER" id="PTHR48041:SF129">
    <property type="entry name" value="PROTEIN WHITE"/>
    <property type="match status" value="1"/>
</dbReference>
<evidence type="ECO:0000256" key="3">
    <source>
        <dbReference type="ARBA" id="ARBA00022448"/>
    </source>
</evidence>
<keyword evidence="7" id="KW-0067">ATP-binding</keyword>
<dbReference type="Pfam" id="PF19055">
    <property type="entry name" value="ABC2_membrane_7"/>
    <property type="match status" value="1"/>
</dbReference>
<evidence type="ECO:0000256" key="4">
    <source>
        <dbReference type="ARBA" id="ARBA00022474"/>
    </source>
</evidence>
<reference evidence="12 13" key="1">
    <citation type="journal article" date="2024" name="Insects">
        <title>An Improved Chromosome-Level Genome Assembly of the Firefly Pyrocoelia pectoralis.</title>
        <authorList>
            <person name="Fu X."/>
            <person name="Meyer-Rochow V.B."/>
            <person name="Ballantyne L."/>
            <person name="Zhu X."/>
        </authorList>
    </citation>
    <scope>NUCLEOTIDE SEQUENCE [LARGE SCALE GENOMIC DNA]</scope>
    <source>
        <strain evidence="12">XCY_ONT2</strain>
    </source>
</reference>
<dbReference type="GO" id="GO:0005886">
    <property type="term" value="C:plasma membrane"/>
    <property type="evidence" value="ECO:0007669"/>
    <property type="project" value="TreeGrafter"/>
</dbReference>